<reference evidence="11" key="1">
    <citation type="submission" date="2017-04" db="EMBL/GenBank/DDBJ databases">
        <authorList>
            <person name="Varghese N."/>
            <person name="Submissions S."/>
        </authorList>
    </citation>
    <scope>NUCLEOTIDE SEQUENCE [LARGE SCALE GENOMIC DNA]</scope>
    <source>
        <strain evidence="11">DSM 9293</strain>
    </source>
</reference>
<evidence type="ECO:0000313" key="11">
    <source>
        <dbReference type="Proteomes" id="UP000192660"/>
    </source>
</evidence>
<evidence type="ECO:0000256" key="7">
    <source>
        <dbReference type="RuleBase" id="RU362065"/>
    </source>
</evidence>
<feature type="domain" description="Flagellar hook-associated protein FlgK helical" evidence="9">
    <location>
        <begin position="96"/>
        <end position="330"/>
    </location>
</feature>
<dbReference type="GO" id="GO:0044780">
    <property type="term" value="P:bacterial-type flagellum assembly"/>
    <property type="evidence" value="ECO:0007669"/>
    <property type="project" value="InterPro"/>
</dbReference>
<dbReference type="SUPFAM" id="SSF64518">
    <property type="entry name" value="Phase 1 flagellin"/>
    <property type="match status" value="1"/>
</dbReference>
<evidence type="ECO:0000256" key="3">
    <source>
        <dbReference type="ARBA" id="ARBA00009677"/>
    </source>
</evidence>
<dbReference type="RefSeq" id="WP_028963352.1">
    <property type="nucleotide sequence ID" value="NZ_FWWY01000001.1"/>
</dbReference>
<dbReference type="Pfam" id="PF22638">
    <property type="entry name" value="FlgK_D1"/>
    <property type="match status" value="1"/>
</dbReference>
<dbReference type="PANTHER" id="PTHR30033:SF1">
    <property type="entry name" value="FLAGELLAR HOOK-ASSOCIATED PROTEIN 1"/>
    <property type="match status" value="1"/>
</dbReference>
<dbReference type="GO" id="GO:0005198">
    <property type="term" value="F:structural molecule activity"/>
    <property type="evidence" value="ECO:0007669"/>
    <property type="project" value="UniProtKB-UniRule"/>
</dbReference>
<evidence type="ECO:0000256" key="4">
    <source>
        <dbReference type="ARBA" id="ARBA00016244"/>
    </source>
</evidence>
<keyword evidence="10" id="KW-0282">Flagellum</keyword>
<keyword evidence="5 7" id="KW-0964">Secreted</keyword>
<keyword evidence="11" id="KW-1185">Reference proteome</keyword>
<sequence>MSFTILNIASRSLAAEQLAMEVTGNNMANATTPGYRRETANLVETPPIPAANLNGTLQGQGVSVDAILRAQDAFLSRSVRTQFGSMGYWKSLNTALSQIQNVFQEPSASGLSEAMTNFFNAWLTLSQTPTSLAARQAVLEQGKSLASTFNTMSNELNQEIQNLNNSVTSMVGKINTITSQIAKLNTEIANVSGSGGTANALLDQRGLLMDQLSQLVNISYTVNPDQTVNIYLGSNALVVNQKAYSLITGPSASSSGVDQVYLNDNPNQPLNSSTGLTNGELAGLIKAGSIDIPNYLSQLNTLAESVANAVNSQQTQGYQLNSSQKGGDFFVVPTSGAITASTIQVNPQLTIQGIAAASNPNSPNDGSNAQIIANLVYDTQSTLGNYTFSQYYTNLVGQVGNDGQHAQNQYNSANSTLQALRNARQSATGVDLNQSSAHLIQEQQSYQAAAQLVSVEQTIMTSLLQAVG</sequence>
<dbReference type="InterPro" id="IPR001444">
    <property type="entry name" value="Flag_bb_rod_N"/>
</dbReference>
<proteinExistence type="inferred from homology"/>
<organism evidence="10 11">
    <name type="scientific">Sulfobacillus thermosulfidooxidans (strain DSM 9293 / VKM B-1269 / AT-1)</name>
    <dbReference type="NCBI Taxonomy" id="929705"/>
    <lineage>
        <taxon>Bacteria</taxon>
        <taxon>Bacillati</taxon>
        <taxon>Bacillota</taxon>
        <taxon>Clostridia</taxon>
        <taxon>Eubacteriales</taxon>
        <taxon>Clostridiales Family XVII. Incertae Sedis</taxon>
        <taxon>Sulfobacillus</taxon>
    </lineage>
</organism>
<accession>A0A1W1WEG7</accession>
<dbReference type="STRING" id="28034.BFX07_00650"/>
<dbReference type="PANTHER" id="PTHR30033">
    <property type="entry name" value="FLAGELLAR HOOK-ASSOCIATED PROTEIN 1"/>
    <property type="match status" value="1"/>
</dbReference>
<dbReference type="InterPro" id="IPR002371">
    <property type="entry name" value="FlgK"/>
</dbReference>
<dbReference type="GO" id="GO:0009424">
    <property type="term" value="C:bacterial-type flagellum hook"/>
    <property type="evidence" value="ECO:0007669"/>
    <property type="project" value="UniProtKB-UniRule"/>
</dbReference>
<evidence type="ECO:0000313" key="10">
    <source>
        <dbReference type="EMBL" id="SMC04635.1"/>
    </source>
</evidence>
<comment type="similarity">
    <text evidence="3 7">Belongs to the flagella basal body rod proteins family.</text>
</comment>
<dbReference type="InterPro" id="IPR053927">
    <property type="entry name" value="FlgK_helical"/>
</dbReference>
<evidence type="ECO:0000259" key="8">
    <source>
        <dbReference type="Pfam" id="PF00460"/>
    </source>
</evidence>
<dbReference type="AlphaFoldDB" id="A0A1W1WEG7"/>
<evidence type="ECO:0000259" key="9">
    <source>
        <dbReference type="Pfam" id="PF22638"/>
    </source>
</evidence>
<evidence type="ECO:0000256" key="6">
    <source>
        <dbReference type="ARBA" id="ARBA00023143"/>
    </source>
</evidence>
<dbReference type="EMBL" id="FWWY01000001">
    <property type="protein sequence ID" value="SMC04635.1"/>
    <property type="molecule type" value="Genomic_DNA"/>
</dbReference>
<name>A0A1W1WEG7_SULTA</name>
<comment type="subcellular location">
    <subcellularLocation>
        <location evidence="1 7">Bacterial flagellum</location>
    </subcellularLocation>
    <subcellularLocation>
        <location evidence="2 7">Secreted</location>
    </subcellularLocation>
</comment>
<evidence type="ECO:0000256" key="1">
    <source>
        <dbReference type="ARBA" id="ARBA00004365"/>
    </source>
</evidence>
<dbReference type="Pfam" id="PF00460">
    <property type="entry name" value="Flg_bb_rod"/>
    <property type="match status" value="1"/>
</dbReference>
<evidence type="ECO:0000256" key="5">
    <source>
        <dbReference type="ARBA" id="ARBA00022525"/>
    </source>
</evidence>
<keyword evidence="10" id="KW-0966">Cell projection</keyword>
<gene>
    <name evidence="7" type="primary">flgK</name>
    <name evidence="10" type="ORF">SAMN00768000_1753</name>
</gene>
<dbReference type="OrthoDB" id="9802553at2"/>
<dbReference type="NCBIfam" id="TIGR02492">
    <property type="entry name" value="flgK_ends"/>
    <property type="match status" value="1"/>
</dbReference>
<dbReference type="Proteomes" id="UP000192660">
    <property type="component" value="Unassembled WGS sequence"/>
</dbReference>
<protein>
    <recommendedName>
        <fullName evidence="4 7">Flagellar hook-associated protein 1</fullName>
        <shortName evidence="7">HAP1</shortName>
    </recommendedName>
</protein>
<feature type="domain" description="Flagellar basal body rod protein N-terminal" evidence="8">
    <location>
        <begin position="6"/>
        <end position="36"/>
    </location>
</feature>
<dbReference type="GO" id="GO:0005576">
    <property type="term" value="C:extracellular region"/>
    <property type="evidence" value="ECO:0007669"/>
    <property type="project" value="UniProtKB-SubCell"/>
</dbReference>
<keyword evidence="6 7" id="KW-0975">Bacterial flagellum</keyword>
<dbReference type="PRINTS" id="PR01005">
    <property type="entry name" value="FLGHOOKAP1"/>
</dbReference>
<evidence type="ECO:0000256" key="2">
    <source>
        <dbReference type="ARBA" id="ARBA00004613"/>
    </source>
</evidence>
<keyword evidence="10" id="KW-0969">Cilium</keyword>